<dbReference type="Proteomes" id="UP000678513">
    <property type="component" value="Chromosome"/>
</dbReference>
<accession>A0ABX7Y7E7</accession>
<keyword evidence="2" id="KW-1185">Reference proteome</keyword>
<reference evidence="1 2" key="1">
    <citation type="submission" date="2021-03" db="EMBL/GenBank/DDBJ databases">
        <title>Human Oral Microbial Genomes.</title>
        <authorList>
            <person name="Johnston C.D."/>
            <person name="Chen T."/>
            <person name="Dewhirst F.E."/>
        </authorList>
    </citation>
    <scope>NUCLEOTIDE SEQUENCE [LARGE SCALE GENOMIC DNA]</scope>
    <source>
        <strain evidence="1 2">DSMZ 100122</strain>
    </source>
</reference>
<dbReference type="PIRSF" id="PIRSF012293">
    <property type="entry name" value="EutA"/>
    <property type="match status" value="1"/>
</dbReference>
<name>A0ABX7Y7E7_9ACTN</name>
<evidence type="ECO:0000313" key="1">
    <source>
        <dbReference type="EMBL" id="QUC08742.1"/>
    </source>
</evidence>
<evidence type="ECO:0000313" key="2">
    <source>
        <dbReference type="Proteomes" id="UP000678513"/>
    </source>
</evidence>
<sequence length="487" mass="51953">MDANTRDLLSVGIDIGTTTSQLVLSQFSVSNQARAGLVPRLDVDARTVLYQSEPRLTPLLAPDEINVGELLSMIRLEYERAGIDASQVETGAVIITGETARTKNAEAILQGLSDLAGDFVVTVAGPNLESQIAGRGSGASEWSAEHYATIVNVDVGGGSANAAVFRAGKHVASAAVMVGGRQAIVNPDTGILEHLKPGGQVVVESLGLTQLQVGKPAPVAELRKFTDAMADVVVDLVLGQSSPLWEKLALTPPMNLDGPVAAYFVSGGVGAAYYADLPCGTIQEIARYGDVGPLFAQSLRENPRWQQLRIEEPAQTLRATVLGAASQQVTLSGSTIWSQREYLPLKNLPVIEPRLAEAVPGYRDPEAVRRAVTQAVRRWDRGEAEQGNFVITLDLPEHMEYAQVIAIATGMADFASDYLPPGKPLVLVTEEDYGQVLGQTIKARSPELPVIVVDQIGLGEGDFIDIGEPLFDGRVVPVSVKTLVFYQ</sequence>
<dbReference type="EMBL" id="CP072384">
    <property type="protein sequence ID" value="QUC08742.1"/>
    <property type="molecule type" value="Genomic_DNA"/>
</dbReference>
<organism evidence="1 2">
    <name type="scientific">Arachnia rubra</name>
    <dbReference type="NCBI Taxonomy" id="1547448"/>
    <lineage>
        <taxon>Bacteria</taxon>
        <taxon>Bacillati</taxon>
        <taxon>Actinomycetota</taxon>
        <taxon>Actinomycetes</taxon>
        <taxon>Propionibacteriales</taxon>
        <taxon>Propionibacteriaceae</taxon>
        <taxon>Arachnia</taxon>
    </lineage>
</organism>
<proteinExistence type="predicted"/>
<gene>
    <name evidence="1" type="ORF">J5A65_03090</name>
</gene>
<dbReference type="RefSeq" id="WP_212325196.1">
    <property type="nucleotide sequence ID" value="NZ_AP024463.1"/>
</dbReference>
<dbReference type="InterPro" id="IPR009377">
    <property type="entry name" value="EutA"/>
</dbReference>
<dbReference type="Pfam" id="PF06277">
    <property type="entry name" value="EutA"/>
    <property type="match status" value="1"/>
</dbReference>
<protein>
    <submittedName>
        <fullName evidence="1">Ethanolamine ammonia-lyase reactivating factor EutA</fullName>
    </submittedName>
</protein>